<evidence type="ECO:0000256" key="6">
    <source>
        <dbReference type="ARBA" id="ARBA00022989"/>
    </source>
</evidence>
<sequence length="483" mass="52348">MVDRTIKSSEPEEQEERDQLLSKNFKYPVSIGYAALVTGCVFGFVAFGLIFFEAPLELMFLLSWIVVVPLLMRLGYKYGELQDMAWDMAVASFEPNVVLIVIGAMIAVWIASGTIPMIIYLGLKFISPKIFLLSALILASFTSLATGTSWGTLGTVGLALIGIGNAMGIPSPMTAGAIICGAYFGDKMSPLSDSTILAASVSGTDVMTHVKHMLWTTVPAYAITAVLFVILGLRNISGVYDTSTANQIMATFTRFYRFTWLEFLPIGIVLILLVKNTPSIIALMIGTISGMFVAVFHQQVALKTLLDFMVNGFVISTGSEFVDILLNRGGIMSMMSAFLAIFLALCISGMLDKTGVLSVLVNPLIKKCGNSTFRIIACTAVLTYVTNAIGSSMLFASIVTATLMKDIFVANRIAPENLSRTLEDAGTFGAVLIPWNSNAIYASQMLGVSPFAFIPYCFLNYITPVIDLIYAKTGFTVKKIERK</sequence>
<dbReference type="OrthoDB" id="9762978at2"/>
<evidence type="ECO:0000256" key="7">
    <source>
        <dbReference type="ARBA" id="ARBA00023136"/>
    </source>
</evidence>
<dbReference type="RefSeq" id="WP_007714082.1">
    <property type="nucleotide sequence ID" value="NZ_JAWYJI010000231.1"/>
</dbReference>
<reference evidence="11 12" key="1">
    <citation type="submission" date="2018-08" db="EMBL/GenBank/DDBJ databases">
        <title>A genome reference for cultivated species of the human gut microbiota.</title>
        <authorList>
            <person name="Zou Y."/>
            <person name="Xue W."/>
            <person name="Luo G."/>
        </authorList>
    </citation>
    <scope>NUCLEOTIDE SEQUENCE [LARGE SCALE GENOMIC DNA]</scope>
    <source>
        <strain evidence="11 12">AF04-15</strain>
    </source>
</reference>
<dbReference type="InterPro" id="IPR018461">
    <property type="entry name" value="Na/H_Antiport_NhaC-like_C"/>
</dbReference>
<feature type="transmembrane region" description="Helical" evidence="9">
    <location>
        <begin position="451"/>
        <end position="470"/>
    </location>
</feature>
<dbReference type="PANTHER" id="PTHR33451:SF3">
    <property type="entry name" value="MALATE-2H(+)_NA(+)-LACTATE ANTIPORTER"/>
    <property type="match status" value="1"/>
</dbReference>
<dbReference type="GO" id="GO:0015297">
    <property type="term" value="F:antiporter activity"/>
    <property type="evidence" value="ECO:0007669"/>
    <property type="project" value="UniProtKB-KW"/>
</dbReference>
<gene>
    <name evidence="11" type="primary">nhaC</name>
    <name evidence="11" type="ORF">DWV29_04820</name>
</gene>
<keyword evidence="2" id="KW-0813">Transport</keyword>
<evidence type="ECO:0000313" key="11">
    <source>
        <dbReference type="EMBL" id="RGX32110.1"/>
    </source>
</evidence>
<feature type="transmembrane region" description="Helical" evidence="9">
    <location>
        <begin position="31"/>
        <end position="51"/>
    </location>
</feature>
<keyword evidence="4" id="KW-1003">Cell membrane</keyword>
<feature type="transmembrane region" description="Helical" evidence="9">
    <location>
        <begin position="96"/>
        <end position="123"/>
    </location>
</feature>
<dbReference type="Pfam" id="PF03553">
    <property type="entry name" value="Na_H_antiporter"/>
    <property type="match status" value="1"/>
</dbReference>
<dbReference type="PANTHER" id="PTHR33451">
    <property type="entry name" value="MALATE-2H(+)/NA(+)-LACTATE ANTIPORTER"/>
    <property type="match status" value="1"/>
</dbReference>
<dbReference type="InterPro" id="IPR004770">
    <property type="entry name" value="Na/H_antiport_NhaC"/>
</dbReference>
<comment type="subcellular location">
    <subcellularLocation>
        <location evidence="1">Cell membrane</location>
        <topology evidence="1">Multi-pass membrane protein</topology>
    </subcellularLocation>
</comment>
<feature type="transmembrane region" description="Helical" evidence="9">
    <location>
        <begin position="372"/>
        <end position="399"/>
    </location>
</feature>
<feature type="transmembrane region" description="Helical" evidence="9">
    <location>
        <begin position="130"/>
        <end position="163"/>
    </location>
</feature>
<dbReference type="NCBIfam" id="TIGR00931">
    <property type="entry name" value="antiport_nhaC"/>
    <property type="match status" value="1"/>
</dbReference>
<organism evidence="11 12">
    <name type="scientific">Enterocloster asparagiformis</name>
    <dbReference type="NCBI Taxonomy" id="333367"/>
    <lineage>
        <taxon>Bacteria</taxon>
        <taxon>Bacillati</taxon>
        <taxon>Bacillota</taxon>
        <taxon>Clostridia</taxon>
        <taxon>Lachnospirales</taxon>
        <taxon>Lachnospiraceae</taxon>
        <taxon>Enterocloster</taxon>
    </lineage>
</organism>
<feature type="transmembrane region" description="Helical" evidence="9">
    <location>
        <begin position="213"/>
        <end position="234"/>
    </location>
</feature>
<feature type="transmembrane region" description="Helical" evidence="9">
    <location>
        <begin position="280"/>
        <end position="296"/>
    </location>
</feature>
<comment type="caution">
    <text evidence="11">The sequence shown here is derived from an EMBL/GenBank/DDBJ whole genome shotgun (WGS) entry which is preliminary data.</text>
</comment>
<name>A0A413FJX2_9FIRM</name>
<accession>A0A413FJX2</accession>
<feature type="transmembrane region" description="Helical" evidence="9">
    <location>
        <begin position="332"/>
        <end position="351"/>
    </location>
</feature>
<evidence type="ECO:0000256" key="4">
    <source>
        <dbReference type="ARBA" id="ARBA00022475"/>
    </source>
</evidence>
<dbReference type="InterPro" id="IPR052180">
    <property type="entry name" value="NhaC_Na-H+_Antiporter"/>
</dbReference>
<feature type="domain" description="Na+/H+ antiporter NhaC-like C-terminal" evidence="10">
    <location>
        <begin position="181"/>
        <end position="474"/>
    </location>
</feature>
<keyword evidence="6 9" id="KW-1133">Transmembrane helix</keyword>
<comment type="similarity">
    <text evidence="8">Belongs to the NhaC Na(+)/H(+) (TC 2.A.35) antiporter family.</text>
</comment>
<dbReference type="EMBL" id="QSBM01000002">
    <property type="protein sequence ID" value="RGX32110.1"/>
    <property type="molecule type" value="Genomic_DNA"/>
</dbReference>
<evidence type="ECO:0000256" key="2">
    <source>
        <dbReference type="ARBA" id="ARBA00022448"/>
    </source>
</evidence>
<keyword evidence="7 9" id="KW-0472">Membrane</keyword>
<evidence type="ECO:0000256" key="9">
    <source>
        <dbReference type="SAM" id="Phobius"/>
    </source>
</evidence>
<feature type="transmembrane region" description="Helical" evidence="9">
    <location>
        <begin position="58"/>
        <end position="76"/>
    </location>
</feature>
<keyword evidence="5 9" id="KW-0812">Transmembrane</keyword>
<evidence type="ECO:0000256" key="1">
    <source>
        <dbReference type="ARBA" id="ARBA00004651"/>
    </source>
</evidence>
<dbReference type="GO" id="GO:0005886">
    <property type="term" value="C:plasma membrane"/>
    <property type="evidence" value="ECO:0007669"/>
    <property type="project" value="UniProtKB-SubCell"/>
</dbReference>
<dbReference type="AlphaFoldDB" id="A0A413FJX2"/>
<evidence type="ECO:0000256" key="5">
    <source>
        <dbReference type="ARBA" id="ARBA00022692"/>
    </source>
</evidence>
<protein>
    <submittedName>
        <fullName evidence="11">Na+/H+ antiporter NhaC</fullName>
    </submittedName>
</protein>
<proteinExistence type="inferred from homology"/>
<keyword evidence="3" id="KW-0050">Antiport</keyword>
<evidence type="ECO:0000313" key="12">
    <source>
        <dbReference type="Proteomes" id="UP000283880"/>
    </source>
</evidence>
<feature type="transmembrane region" description="Helical" evidence="9">
    <location>
        <begin position="255"/>
        <end position="274"/>
    </location>
</feature>
<evidence type="ECO:0000259" key="10">
    <source>
        <dbReference type="Pfam" id="PF03553"/>
    </source>
</evidence>
<evidence type="ECO:0000256" key="3">
    <source>
        <dbReference type="ARBA" id="ARBA00022449"/>
    </source>
</evidence>
<dbReference type="Proteomes" id="UP000283880">
    <property type="component" value="Unassembled WGS sequence"/>
</dbReference>
<evidence type="ECO:0000256" key="8">
    <source>
        <dbReference type="ARBA" id="ARBA00038435"/>
    </source>
</evidence>